<evidence type="ECO:0000313" key="4">
    <source>
        <dbReference type="Proteomes" id="UP001319200"/>
    </source>
</evidence>
<dbReference type="AlphaFoldDB" id="A0AAP2DLN3"/>
<comment type="caution">
    <text evidence="3">The sequence shown here is derived from an EMBL/GenBank/DDBJ whole genome shotgun (WGS) entry which is preliminary data.</text>
</comment>
<protein>
    <submittedName>
        <fullName evidence="3">Uncharacterized protein</fullName>
    </submittedName>
</protein>
<feature type="signal peptide" evidence="2">
    <location>
        <begin position="1"/>
        <end position="21"/>
    </location>
</feature>
<accession>A0AAP2DLN3</accession>
<feature type="chain" id="PRO_5043039002" evidence="2">
    <location>
        <begin position="22"/>
        <end position="231"/>
    </location>
</feature>
<gene>
    <name evidence="3" type="ORF">KK083_17325</name>
</gene>
<dbReference type="Proteomes" id="UP001319200">
    <property type="component" value="Unassembled WGS sequence"/>
</dbReference>
<name>A0AAP2DLN3_9BACT</name>
<keyword evidence="4" id="KW-1185">Reference proteome</keyword>
<evidence type="ECO:0000313" key="3">
    <source>
        <dbReference type="EMBL" id="MBT1698658.1"/>
    </source>
</evidence>
<evidence type="ECO:0000256" key="2">
    <source>
        <dbReference type="SAM" id="SignalP"/>
    </source>
</evidence>
<feature type="coiled-coil region" evidence="1">
    <location>
        <begin position="136"/>
        <end position="205"/>
    </location>
</feature>
<keyword evidence="1" id="KW-0175">Coiled coil</keyword>
<sequence>MLNKNLIFLFCILITSLSTHAQTVNVKKEKTRIKNDYADGFEVELQATPEEVEASLTKFMKSLGKSKSVENYLVVNEPVLQGRTYTAPVFGVNKQVGNIVSAWVGIKTDDWKKDDAEAVNQDLEKMLHDFGVTFYREKIQKQIDESTRAGQAVERQQQRLQNQNRDLTGKIEDNKREKIQLEKSLENNKIELETLTKRLEKNKKDQDSVAVAGEQIKKVIEMHKERQRKVN</sequence>
<keyword evidence="2" id="KW-0732">Signal</keyword>
<dbReference type="EMBL" id="JAHESF010000016">
    <property type="protein sequence ID" value="MBT1698658.1"/>
    <property type="molecule type" value="Genomic_DNA"/>
</dbReference>
<proteinExistence type="predicted"/>
<organism evidence="3 4">
    <name type="scientific">Chryseosolibacter histidini</name>
    <dbReference type="NCBI Taxonomy" id="2782349"/>
    <lineage>
        <taxon>Bacteria</taxon>
        <taxon>Pseudomonadati</taxon>
        <taxon>Bacteroidota</taxon>
        <taxon>Cytophagia</taxon>
        <taxon>Cytophagales</taxon>
        <taxon>Chryseotaleaceae</taxon>
        <taxon>Chryseosolibacter</taxon>
    </lineage>
</organism>
<dbReference type="RefSeq" id="WP_254165232.1">
    <property type="nucleotide sequence ID" value="NZ_JAHESF010000016.1"/>
</dbReference>
<evidence type="ECO:0000256" key="1">
    <source>
        <dbReference type="SAM" id="Coils"/>
    </source>
</evidence>
<reference evidence="3 4" key="1">
    <citation type="submission" date="2021-05" db="EMBL/GenBank/DDBJ databases">
        <title>A Polyphasic approach of four new species of the genus Ohtaekwangia: Ohtaekwangia histidinii sp. nov., Ohtaekwangia cretensis sp. nov., Ohtaekwangia indiensis sp. nov., Ohtaekwangia reichenbachii sp. nov. from diverse environment.</title>
        <authorList>
            <person name="Octaviana S."/>
        </authorList>
    </citation>
    <scope>NUCLEOTIDE SEQUENCE [LARGE SCALE GENOMIC DNA]</scope>
    <source>
        <strain evidence="3 4">PWU4</strain>
    </source>
</reference>